<dbReference type="SUPFAM" id="SSF47413">
    <property type="entry name" value="lambda repressor-like DNA-binding domains"/>
    <property type="match status" value="1"/>
</dbReference>
<dbReference type="CDD" id="cd00093">
    <property type="entry name" value="HTH_XRE"/>
    <property type="match status" value="1"/>
</dbReference>
<proteinExistence type="predicted"/>
<dbReference type="Proteomes" id="UP000037151">
    <property type="component" value="Unassembled WGS sequence"/>
</dbReference>
<evidence type="ECO:0000259" key="1">
    <source>
        <dbReference type="Pfam" id="PF19054"/>
    </source>
</evidence>
<dbReference type="InterPro" id="IPR010982">
    <property type="entry name" value="Lambda_DNA-bd_dom_sf"/>
</dbReference>
<evidence type="ECO:0000313" key="3">
    <source>
        <dbReference type="Proteomes" id="UP000037151"/>
    </source>
</evidence>
<keyword evidence="2" id="KW-0238">DNA-binding</keyword>
<dbReference type="AlphaFoldDB" id="A0A0L0KG04"/>
<evidence type="ECO:0000313" key="2">
    <source>
        <dbReference type="EMBL" id="KND36751.1"/>
    </source>
</evidence>
<dbReference type="EMBL" id="JPPY01000076">
    <property type="protein sequence ID" value="KND36751.1"/>
    <property type="molecule type" value="Genomic_DNA"/>
</dbReference>
<comment type="caution">
    <text evidence="2">The sequence shown here is derived from an EMBL/GenBank/DDBJ whole genome shotgun (WGS) entry which is preliminary data.</text>
</comment>
<sequence>MSGDGDAVRPTTEADEAGWEVDPDDEWGLAVLVSVGRQLRLRREGKRMRVPEFAKAIGYSDDMVYKIEAGARIPKQVYLDRADRVLDAGGLVSAMWEDVERVRYPKKVRNLARMEAKVEHLLSYGNHNLHGLLQTEDYARALLKTRRPLLSEDQLEKALAGRMGRKSIFDRTPPPQLSFILEETVLRRPIGGMMVWREQLEHLLEVGELRNVEIQVMPMDRWDHPGTGGRIQVLKFADGTAVGRMDDEFNGRPSDDPKHLMLLEMRYGIIRGEARTVRESRVFIEQLLGDT</sequence>
<dbReference type="OrthoDB" id="3669136at2"/>
<reference evidence="3" key="1">
    <citation type="submission" date="2014-07" db="EMBL/GenBank/DDBJ databases">
        <title>Genome sequencing of plant-pathogenic Streptomyces species.</title>
        <authorList>
            <person name="Harrison J."/>
            <person name="Sapp M."/>
            <person name="Thwaites R."/>
            <person name="Studholme D.J."/>
        </authorList>
    </citation>
    <scope>NUCLEOTIDE SEQUENCE [LARGE SCALE GENOMIC DNA]</scope>
    <source>
        <strain evidence="3">NCPPB 4445</strain>
    </source>
</reference>
<gene>
    <name evidence="2" type="ORF">IQ63_11695</name>
</gene>
<dbReference type="PATRIC" id="fig|42234.21.peg.2409"/>
<name>A0A0L0KG04_9ACTN</name>
<organism evidence="2 3">
    <name type="scientific">Streptomyces acidiscabies</name>
    <dbReference type="NCBI Taxonomy" id="42234"/>
    <lineage>
        <taxon>Bacteria</taxon>
        <taxon>Bacillati</taxon>
        <taxon>Actinomycetota</taxon>
        <taxon>Actinomycetes</taxon>
        <taxon>Kitasatosporales</taxon>
        <taxon>Streptomycetaceae</taxon>
        <taxon>Streptomyces</taxon>
    </lineage>
</organism>
<dbReference type="Pfam" id="PF13560">
    <property type="entry name" value="HTH_31"/>
    <property type="match status" value="1"/>
</dbReference>
<feature type="domain" description="DUF5753" evidence="1">
    <location>
        <begin position="109"/>
        <end position="286"/>
    </location>
</feature>
<dbReference type="InterPro" id="IPR043917">
    <property type="entry name" value="DUF5753"/>
</dbReference>
<dbReference type="InterPro" id="IPR001387">
    <property type="entry name" value="Cro/C1-type_HTH"/>
</dbReference>
<accession>A0A0L0KG04</accession>
<dbReference type="RefSeq" id="WP_050370561.1">
    <property type="nucleotide sequence ID" value="NZ_KQ257813.1"/>
</dbReference>
<dbReference type="Gene3D" id="1.10.260.40">
    <property type="entry name" value="lambda repressor-like DNA-binding domains"/>
    <property type="match status" value="1"/>
</dbReference>
<dbReference type="Pfam" id="PF19054">
    <property type="entry name" value="DUF5753"/>
    <property type="match status" value="1"/>
</dbReference>
<dbReference type="GO" id="GO:0003677">
    <property type="term" value="F:DNA binding"/>
    <property type="evidence" value="ECO:0007669"/>
    <property type="project" value="UniProtKB-KW"/>
</dbReference>
<protein>
    <submittedName>
        <fullName evidence="2">DNA-binding protein</fullName>
    </submittedName>
</protein>